<evidence type="ECO:0000313" key="3">
    <source>
        <dbReference type="Proteomes" id="UP000005408"/>
    </source>
</evidence>
<evidence type="ECO:0000313" key="2">
    <source>
        <dbReference type="EnsemblMetazoa" id="G26129.1:cds"/>
    </source>
</evidence>
<dbReference type="OrthoDB" id="6060659at2759"/>
<evidence type="ECO:0000256" key="1">
    <source>
        <dbReference type="SAM" id="SignalP"/>
    </source>
</evidence>
<name>A0A8W8L2H1_MAGGI</name>
<proteinExistence type="predicted"/>
<dbReference type="PANTHER" id="PTHR40472:SF6">
    <property type="entry name" value="RICIN B-TYPE LECTIN DOMAIN-CONTAINING PROTEIN"/>
    <property type="match status" value="1"/>
</dbReference>
<keyword evidence="3" id="KW-1185">Reference proteome</keyword>
<dbReference type="OMA" id="KPKFREK"/>
<dbReference type="PANTHER" id="PTHR40472">
    <property type="entry name" value="RICIN B-TYPE LECTIN DOMAIN-CONTAINING PROTEIN"/>
    <property type="match status" value="1"/>
</dbReference>
<protein>
    <submittedName>
        <fullName evidence="2">Uncharacterized protein</fullName>
    </submittedName>
</protein>
<feature type="chain" id="PRO_5036480621" evidence="1">
    <location>
        <begin position="21"/>
        <end position="430"/>
    </location>
</feature>
<reference evidence="2" key="1">
    <citation type="submission" date="2022-08" db="UniProtKB">
        <authorList>
            <consortium name="EnsemblMetazoa"/>
        </authorList>
    </citation>
    <scope>IDENTIFICATION</scope>
    <source>
        <strain evidence="2">05x7-T-G4-1.051#20</strain>
    </source>
</reference>
<dbReference type="EnsemblMetazoa" id="G26129.1">
    <property type="protein sequence ID" value="G26129.1:cds"/>
    <property type="gene ID" value="G26129"/>
</dbReference>
<organism evidence="2 3">
    <name type="scientific">Magallana gigas</name>
    <name type="common">Pacific oyster</name>
    <name type="synonym">Crassostrea gigas</name>
    <dbReference type="NCBI Taxonomy" id="29159"/>
    <lineage>
        <taxon>Eukaryota</taxon>
        <taxon>Metazoa</taxon>
        <taxon>Spiralia</taxon>
        <taxon>Lophotrochozoa</taxon>
        <taxon>Mollusca</taxon>
        <taxon>Bivalvia</taxon>
        <taxon>Autobranchia</taxon>
        <taxon>Pteriomorphia</taxon>
        <taxon>Ostreida</taxon>
        <taxon>Ostreoidea</taxon>
        <taxon>Ostreidae</taxon>
        <taxon>Magallana</taxon>
    </lineage>
</organism>
<keyword evidence="1" id="KW-0732">Signal</keyword>
<dbReference type="InterPro" id="IPR039051">
    <property type="entry name" value="SE-CTX-like"/>
</dbReference>
<dbReference type="AlphaFoldDB" id="A0A8W8L2H1"/>
<feature type="signal peptide" evidence="1">
    <location>
        <begin position="1"/>
        <end position="20"/>
    </location>
</feature>
<sequence>MNKSLFRTFLALVASSVIFAQTGDDRIDNGLAAAIELAKVIGNDDFEGTMGTLVKSVTPYLGMVGPVIGLMFSVLREKKQSPELMFMQEMLAKIERRFDKIDKKLEKVVQEIRWSRVQTQFVFYERKIQYLRHELDKLYKYNAVNKSEIKSLSDAFVNMFESNYENSGQQLYEHIVSGGSLFTSHLLNETIKASEYDRKKTQKFMLGLTELVLAGSQIEMVYYKLKHSFYLHVIEAKWRRQINKMRLVMEEVDRSFEKKSIFLNVAIENAKKILYVSKYKPYYTVVLSIYKKLRDKFYWRNWFVAIYDAVLGGDKHYANTCHGTWTMGYNGFNMLLASNPKSTEHLNIHVAKSIFQNVNLIYRVYKGWWRGYYTRDKYAQEIFNEFPHLQDCSSYSAFGVIRIDAHVYFQAERSRLATVNRYPYVFFLFQ</sequence>
<accession>A0A8W8L2H1</accession>
<dbReference type="Proteomes" id="UP000005408">
    <property type="component" value="Unassembled WGS sequence"/>
</dbReference>